<name>A0AAE3QI97_9BACT</name>
<dbReference type="InterPro" id="IPR026444">
    <property type="entry name" value="Secre_tail"/>
</dbReference>
<protein>
    <submittedName>
        <fullName evidence="4">RICIN domain-containing protein</fullName>
    </submittedName>
</protein>
<dbReference type="NCBIfam" id="TIGR04183">
    <property type="entry name" value="Por_Secre_tail"/>
    <property type="match status" value="1"/>
</dbReference>
<dbReference type="RefSeq" id="WP_313975072.1">
    <property type="nucleotide sequence ID" value="NZ_JASJOS010000001.1"/>
</dbReference>
<feature type="chain" id="PRO_5041999954" evidence="1">
    <location>
        <begin position="22"/>
        <end position="544"/>
    </location>
</feature>
<dbReference type="CDD" id="cd00161">
    <property type="entry name" value="beta-trefoil_Ricin-like"/>
    <property type="match status" value="1"/>
</dbReference>
<evidence type="ECO:0000313" key="5">
    <source>
        <dbReference type="Proteomes" id="UP001241110"/>
    </source>
</evidence>
<dbReference type="AlphaFoldDB" id="A0AAE3QI97"/>
<dbReference type="InterPro" id="IPR035992">
    <property type="entry name" value="Ricin_B-like_lectins"/>
</dbReference>
<comment type="caution">
    <text evidence="4">The sequence shown here is derived from an EMBL/GenBank/DDBJ whole genome shotgun (WGS) entry which is preliminary data.</text>
</comment>
<evidence type="ECO:0000256" key="1">
    <source>
        <dbReference type="SAM" id="SignalP"/>
    </source>
</evidence>
<feature type="domain" description="Secretion system C-terminal sorting" evidence="3">
    <location>
        <begin position="459"/>
        <end position="526"/>
    </location>
</feature>
<dbReference type="GO" id="GO:0090729">
    <property type="term" value="F:toxin activity"/>
    <property type="evidence" value="ECO:0007669"/>
    <property type="project" value="InterPro"/>
</dbReference>
<dbReference type="Pfam" id="PF05431">
    <property type="entry name" value="Toxin_10"/>
    <property type="match status" value="1"/>
</dbReference>
<proteinExistence type="predicted"/>
<sequence>MTKYYTLFFLLAFTVFSKVRAQNTSVPLAPFYQSYFKIADKQKGYIMDWNKKNQNVYGNTAYHGSDNQKWLLMPLSPASEYAGFLIVNKENGSLLDINQKDNFYAFNGYTNGGSSQLFVLNKVPQAEGYYYINNSKNSNKVLERSNSKAILSPFKRLSNHKNNYYFGKFTGGENQQFAYTAVESISFPFTSYRPLSGSTSPLPPLPANPTDMAGTGMCTECPAVFLGETLIPFPFVQNDLPRAQQVKYSPYYRLEYSRYWKQADKHMVEKGETSVRELVYNAGMADADMKAVAKMLNISFTSNSNLAEKKGNKQSSLIAHTIAQAFLKTEIAVTSHEENTYQPVTIKVTHKANEQTLLINYLLIDKYVLYRADGSKALEWEVTLSPGSYSATLAYVNSQKKVSATLRAITHNFTFGYVNSSGGREEEHPQIEIKQEGSTATTVSSLDSDRKAGFSVLNIYPNPFESAAQVDISLSEAAHIKAEVYNLSGQKVKEIIQTSDSGIASVQIEGAGLQEGLYIIRLEVVALSDSRKKLNYQQKVVLKR</sequence>
<accession>A0AAE3QI97</accession>
<feature type="signal peptide" evidence="1">
    <location>
        <begin position="1"/>
        <end position="21"/>
    </location>
</feature>
<gene>
    <name evidence="4" type="ORF">QNI16_01495</name>
</gene>
<dbReference type="Gene3D" id="2.80.10.50">
    <property type="match status" value="1"/>
</dbReference>
<keyword evidence="1" id="KW-0732">Signal</keyword>
<dbReference type="Pfam" id="PF18962">
    <property type="entry name" value="Por_Secre_tail"/>
    <property type="match status" value="1"/>
</dbReference>
<evidence type="ECO:0000313" key="4">
    <source>
        <dbReference type="EMBL" id="MDJ1479136.1"/>
    </source>
</evidence>
<feature type="domain" description="Insecticidal crystal toxin" evidence="2">
    <location>
        <begin position="224"/>
        <end position="383"/>
    </location>
</feature>
<evidence type="ECO:0000259" key="2">
    <source>
        <dbReference type="Pfam" id="PF05431"/>
    </source>
</evidence>
<dbReference type="InterPro" id="IPR008872">
    <property type="entry name" value="Toxin_P42"/>
</dbReference>
<evidence type="ECO:0000259" key="3">
    <source>
        <dbReference type="Pfam" id="PF18962"/>
    </source>
</evidence>
<dbReference type="EMBL" id="JASJOS010000001">
    <property type="protein sequence ID" value="MDJ1479136.1"/>
    <property type="molecule type" value="Genomic_DNA"/>
</dbReference>
<organism evidence="4 5">
    <name type="scientific">Xanthocytophaga flava</name>
    <dbReference type="NCBI Taxonomy" id="3048013"/>
    <lineage>
        <taxon>Bacteria</taxon>
        <taxon>Pseudomonadati</taxon>
        <taxon>Bacteroidota</taxon>
        <taxon>Cytophagia</taxon>
        <taxon>Cytophagales</taxon>
        <taxon>Rhodocytophagaceae</taxon>
        <taxon>Xanthocytophaga</taxon>
    </lineage>
</organism>
<dbReference type="SUPFAM" id="SSF50370">
    <property type="entry name" value="Ricin B-like lectins"/>
    <property type="match status" value="1"/>
</dbReference>
<reference evidence="4" key="1">
    <citation type="submission" date="2023-05" db="EMBL/GenBank/DDBJ databases">
        <authorList>
            <person name="Zhang X."/>
        </authorList>
    </citation>
    <scope>NUCLEOTIDE SEQUENCE</scope>
    <source>
        <strain evidence="4">YF14B1</strain>
    </source>
</reference>
<dbReference type="Proteomes" id="UP001241110">
    <property type="component" value="Unassembled WGS sequence"/>
</dbReference>